<evidence type="ECO:0000256" key="3">
    <source>
        <dbReference type="ARBA" id="ARBA00022989"/>
    </source>
</evidence>
<dbReference type="Pfam" id="PF01957">
    <property type="entry name" value="NfeD"/>
    <property type="match status" value="1"/>
</dbReference>
<gene>
    <name evidence="10" type="ORF">SAMN02745166_01869</name>
</gene>
<dbReference type="GO" id="GO:0006508">
    <property type="term" value="P:proteolysis"/>
    <property type="evidence" value="ECO:0007669"/>
    <property type="project" value="UniProtKB-KW"/>
</dbReference>
<protein>
    <submittedName>
        <fullName evidence="10">Membrane-bound serine protease (ClpP class)</fullName>
    </submittedName>
</protein>
<keyword evidence="2 5" id="KW-0812">Transmembrane</keyword>
<feature type="transmembrane region" description="Helical" evidence="5">
    <location>
        <begin position="249"/>
        <end position="270"/>
    </location>
</feature>
<dbReference type="Pfam" id="PF25145">
    <property type="entry name" value="NfeD1b_N"/>
    <property type="match status" value="1"/>
</dbReference>
<evidence type="ECO:0000313" key="10">
    <source>
        <dbReference type="EMBL" id="SKA92277.1"/>
    </source>
</evidence>
<dbReference type="SUPFAM" id="SSF52096">
    <property type="entry name" value="ClpP/crotonase"/>
    <property type="match status" value="1"/>
</dbReference>
<evidence type="ECO:0000259" key="7">
    <source>
        <dbReference type="Pfam" id="PF01957"/>
    </source>
</evidence>
<evidence type="ECO:0000256" key="4">
    <source>
        <dbReference type="ARBA" id="ARBA00023136"/>
    </source>
</evidence>
<evidence type="ECO:0000256" key="1">
    <source>
        <dbReference type="ARBA" id="ARBA00004141"/>
    </source>
</evidence>
<dbReference type="STRING" id="48467.SAMN02745166_01869"/>
<keyword evidence="11" id="KW-1185">Reference proteome</keyword>
<dbReference type="Gene3D" id="2.40.50.140">
    <property type="entry name" value="Nucleic acid-binding proteins"/>
    <property type="match status" value="1"/>
</dbReference>
<dbReference type="Proteomes" id="UP000190774">
    <property type="component" value="Unassembled WGS sequence"/>
</dbReference>
<dbReference type="PANTHER" id="PTHR33507">
    <property type="entry name" value="INNER MEMBRANE PROTEIN YBBJ"/>
    <property type="match status" value="1"/>
</dbReference>
<keyword evidence="6" id="KW-0732">Signal</keyword>
<dbReference type="Gene3D" id="3.90.226.10">
    <property type="entry name" value="2-enoyl-CoA Hydratase, Chain A, domain 1"/>
    <property type="match status" value="1"/>
</dbReference>
<feature type="transmembrane region" description="Helical" evidence="5">
    <location>
        <begin position="277"/>
        <end position="296"/>
    </location>
</feature>
<dbReference type="AlphaFoldDB" id="A0A1T4XRU8"/>
<evidence type="ECO:0000256" key="5">
    <source>
        <dbReference type="SAM" id="Phobius"/>
    </source>
</evidence>
<feature type="transmembrane region" description="Helical" evidence="5">
    <location>
        <begin position="383"/>
        <end position="401"/>
    </location>
</feature>
<dbReference type="InterPro" id="IPR056738">
    <property type="entry name" value="NfeD1b_N"/>
</dbReference>
<proteinExistence type="predicted"/>
<dbReference type="CDD" id="cd07021">
    <property type="entry name" value="Clp_protease_NfeD_like"/>
    <property type="match status" value="1"/>
</dbReference>
<feature type="chain" id="PRO_5013137680" evidence="6">
    <location>
        <begin position="28"/>
        <end position="484"/>
    </location>
</feature>
<dbReference type="GO" id="GO:0008233">
    <property type="term" value="F:peptidase activity"/>
    <property type="evidence" value="ECO:0007669"/>
    <property type="project" value="UniProtKB-KW"/>
</dbReference>
<evidence type="ECO:0000256" key="2">
    <source>
        <dbReference type="ARBA" id="ARBA00022692"/>
    </source>
</evidence>
<dbReference type="EMBL" id="FUYE01000005">
    <property type="protein sequence ID" value="SKA92277.1"/>
    <property type="molecule type" value="Genomic_DNA"/>
</dbReference>
<accession>A0A1T4XRU8</accession>
<dbReference type="PANTHER" id="PTHR33507:SF3">
    <property type="entry name" value="INNER MEMBRANE PROTEIN YBBJ"/>
    <property type="match status" value="1"/>
</dbReference>
<sequence length="484" mass="51415">MLRAMKSPLLQCLLLGLTLLISLQSPAVGAEAESYKGKVVVIPVGEEDLIARARFEFMSRTLERCSQEGAEAVIFDLDTPGGLLWDTVDLMMNDLQKLKPRSFAFVNKRALSAGAMIAVATDGIYMAPTSTAGAATPIYGNAQEMGEAERAKMNSATMGMARAVAKRKGHDPRVIEAMIDMSRELKVGDLELDTKESILTLDAQEAVLKLDNGKPVFAKGIVDTLEEIKKAEGLKGSLVTAEPTGFESIAIWVTKYAALLILIGVAGGYLEMQTPGFGIPGFVSIAAFSLFFFGHYVAGSLVGQETAAVAALFVIGIILLIMELAVFPGLLVPGILGFLLVMVALVYTMSAWEMPPLPGTTPGEGESGNGFDIQIYAIGLRNFALGILGAGVVILAVFRFLPQTGPFQKLVLASAIDGGDALPKRQIVQVGDVGQTCSALRPYGTVQFGEERLEAMVEGGYLLNGTAVKVREIQGPKIIVEPLA</sequence>
<dbReference type="GO" id="GO:0005886">
    <property type="term" value="C:plasma membrane"/>
    <property type="evidence" value="ECO:0007669"/>
    <property type="project" value="TreeGrafter"/>
</dbReference>
<comment type="subcellular location">
    <subcellularLocation>
        <location evidence="1">Membrane</location>
        <topology evidence="1">Multi-pass membrane protein</topology>
    </subcellularLocation>
</comment>
<evidence type="ECO:0000259" key="8">
    <source>
        <dbReference type="Pfam" id="PF24961"/>
    </source>
</evidence>
<dbReference type="InterPro" id="IPR029045">
    <property type="entry name" value="ClpP/crotonase-like_dom_sf"/>
</dbReference>
<keyword evidence="10" id="KW-0378">Hydrolase</keyword>
<feature type="domain" description="NfeD1b N-terminal" evidence="9">
    <location>
        <begin position="38"/>
        <end position="239"/>
    </location>
</feature>
<organism evidence="10 11">
    <name type="scientific">Prosthecobacter debontii</name>
    <dbReference type="NCBI Taxonomy" id="48467"/>
    <lineage>
        <taxon>Bacteria</taxon>
        <taxon>Pseudomonadati</taxon>
        <taxon>Verrucomicrobiota</taxon>
        <taxon>Verrucomicrobiia</taxon>
        <taxon>Verrucomicrobiales</taxon>
        <taxon>Verrucomicrobiaceae</taxon>
        <taxon>Prosthecobacter</taxon>
    </lineage>
</organism>
<keyword evidence="10" id="KW-0645">Protease</keyword>
<feature type="signal peptide" evidence="6">
    <location>
        <begin position="1"/>
        <end position="27"/>
    </location>
</feature>
<evidence type="ECO:0000256" key="6">
    <source>
        <dbReference type="SAM" id="SignalP"/>
    </source>
</evidence>
<feature type="transmembrane region" description="Helical" evidence="5">
    <location>
        <begin position="334"/>
        <end position="352"/>
    </location>
</feature>
<dbReference type="InterPro" id="IPR056739">
    <property type="entry name" value="NfeD_membrane"/>
</dbReference>
<dbReference type="InterPro" id="IPR052165">
    <property type="entry name" value="Membrane_assoc_protease"/>
</dbReference>
<dbReference type="Pfam" id="PF24961">
    <property type="entry name" value="NfeD_membrane"/>
    <property type="match status" value="1"/>
</dbReference>
<dbReference type="InterPro" id="IPR002810">
    <property type="entry name" value="NfeD-like_C"/>
</dbReference>
<evidence type="ECO:0000259" key="9">
    <source>
        <dbReference type="Pfam" id="PF25145"/>
    </source>
</evidence>
<feature type="domain" description="NfeD integral membrane" evidence="8">
    <location>
        <begin position="257"/>
        <end position="364"/>
    </location>
</feature>
<evidence type="ECO:0000313" key="11">
    <source>
        <dbReference type="Proteomes" id="UP000190774"/>
    </source>
</evidence>
<dbReference type="InterPro" id="IPR012340">
    <property type="entry name" value="NA-bd_OB-fold"/>
</dbReference>
<keyword evidence="3 5" id="KW-1133">Transmembrane helix</keyword>
<feature type="domain" description="NfeD-like C-terminal" evidence="7">
    <location>
        <begin position="430"/>
        <end position="482"/>
    </location>
</feature>
<keyword evidence="4 5" id="KW-0472">Membrane</keyword>
<feature type="transmembrane region" description="Helical" evidence="5">
    <location>
        <begin position="308"/>
        <end position="327"/>
    </location>
</feature>
<reference evidence="11" key="1">
    <citation type="submission" date="2017-02" db="EMBL/GenBank/DDBJ databases">
        <authorList>
            <person name="Varghese N."/>
            <person name="Submissions S."/>
        </authorList>
    </citation>
    <scope>NUCLEOTIDE SEQUENCE [LARGE SCALE GENOMIC DNA]</scope>
    <source>
        <strain evidence="11">ATCC 700200</strain>
    </source>
</reference>
<name>A0A1T4XRU8_9BACT</name>